<organism evidence="1 2">
    <name type="scientific">Durusdinium trenchii</name>
    <dbReference type="NCBI Taxonomy" id="1381693"/>
    <lineage>
        <taxon>Eukaryota</taxon>
        <taxon>Sar</taxon>
        <taxon>Alveolata</taxon>
        <taxon>Dinophyceae</taxon>
        <taxon>Suessiales</taxon>
        <taxon>Symbiodiniaceae</taxon>
        <taxon>Durusdinium</taxon>
    </lineage>
</organism>
<proteinExistence type="predicted"/>
<keyword evidence="2" id="KW-1185">Reference proteome</keyword>
<gene>
    <name evidence="1" type="ORF">CCMP2556_LOCUS30598</name>
</gene>
<comment type="caution">
    <text evidence="1">The sequence shown here is derived from an EMBL/GenBank/DDBJ whole genome shotgun (WGS) entry which is preliminary data.</text>
</comment>
<dbReference type="Proteomes" id="UP001642484">
    <property type="component" value="Unassembled WGS sequence"/>
</dbReference>
<evidence type="ECO:0000313" key="1">
    <source>
        <dbReference type="EMBL" id="CAK9062228.1"/>
    </source>
</evidence>
<dbReference type="EMBL" id="CAXAMN010021688">
    <property type="protein sequence ID" value="CAK9062228.1"/>
    <property type="molecule type" value="Genomic_DNA"/>
</dbReference>
<name>A0ABP0NFI2_9DINO</name>
<sequence>AFERIRRILRRHGQEGGDDDSAVSKTQWEILGKAVCVGAWKRLHSLGGLAARRGDVVPPVDQRFLKKGIPAAQSRDSDTSRARIISFLRQLYESVAETLPDVRDDSYEFDNASVVLDIPELSDPYAEAMSQKSQDIKPMADSSVRGGKRKIRKKKRSVVISSERKAEEDRYLPTKHFMADTDYNFSAVYFPYEVARVRLPLGLPTGVAPRKEIPEDFKQQLLKAMPGMRKYGLESAAIYLEQWLQDSLPLEPLLDISACAAYPEQPSTGDLAPSVQDLEPEPGLLLAAAKDDSTHAKHYVAAAKRNIALVAAARAWRHGVPWDEAYELCDKAIQKASAKLKLKVAYDRFASWLDPAQLPPNTNERRHVMFSVYGHWFVEEPQIVLLPSPLVGLSDMPIPDAATADIVGVPVIRISLEKFGAIMGGVQSRQIEARTSDSSIGL</sequence>
<accession>A0ABP0NFI2</accession>
<evidence type="ECO:0000313" key="2">
    <source>
        <dbReference type="Proteomes" id="UP001642484"/>
    </source>
</evidence>
<feature type="non-terminal residue" evidence="1">
    <location>
        <position position="1"/>
    </location>
</feature>
<reference evidence="1 2" key="1">
    <citation type="submission" date="2024-02" db="EMBL/GenBank/DDBJ databases">
        <authorList>
            <person name="Chen Y."/>
            <person name="Shah S."/>
            <person name="Dougan E. K."/>
            <person name="Thang M."/>
            <person name="Chan C."/>
        </authorList>
    </citation>
    <scope>NUCLEOTIDE SEQUENCE [LARGE SCALE GENOMIC DNA]</scope>
</reference>
<protein>
    <submittedName>
        <fullName evidence="1">Uncharacterized protein</fullName>
    </submittedName>
</protein>